<protein>
    <submittedName>
        <fullName evidence="2">Rhoptry neck protein ron6</fullName>
    </submittedName>
</protein>
<evidence type="ECO:0000313" key="3">
    <source>
        <dbReference type="Proteomes" id="UP000221165"/>
    </source>
</evidence>
<organism evidence="2 3">
    <name type="scientific">Cystoisospora suis</name>
    <dbReference type="NCBI Taxonomy" id="483139"/>
    <lineage>
        <taxon>Eukaryota</taxon>
        <taxon>Sar</taxon>
        <taxon>Alveolata</taxon>
        <taxon>Apicomplexa</taxon>
        <taxon>Conoidasida</taxon>
        <taxon>Coccidia</taxon>
        <taxon>Eucoccidiorida</taxon>
        <taxon>Eimeriorina</taxon>
        <taxon>Sarcocystidae</taxon>
        <taxon>Cystoisospora</taxon>
    </lineage>
</organism>
<name>A0A2C6LAA6_9APIC</name>
<feature type="compositionally biased region" description="Basic and acidic residues" evidence="1">
    <location>
        <begin position="591"/>
        <end position="608"/>
    </location>
</feature>
<dbReference type="VEuPathDB" id="ToxoDB:CSUI_002207"/>
<gene>
    <name evidence="2" type="ORF">CSUI_002207</name>
</gene>
<reference evidence="2 3" key="1">
    <citation type="journal article" date="2017" name="Int. J. Parasitol.">
        <title>The genome of the protozoan parasite Cystoisospora suis and a reverse vaccinology approach to identify vaccine candidates.</title>
        <authorList>
            <person name="Palmieri N."/>
            <person name="Shrestha A."/>
            <person name="Ruttkowski B."/>
            <person name="Beck T."/>
            <person name="Vogl C."/>
            <person name="Tomley F."/>
            <person name="Blake D.P."/>
            <person name="Joachim A."/>
        </authorList>
    </citation>
    <scope>NUCLEOTIDE SEQUENCE [LARGE SCALE GENOMIC DNA]</scope>
    <source>
        <strain evidence="2 3">Wien I</strain>
    </source>
</reference>
<feature type="compositionally biased region" description="Basic and acidic residues" evidence="1">
    <location>
        <begin position="200"/>
        <end position="212"/>
    </location>
</feature>
<feature type="compositionally biased region" description="Basic and acidic residues" evidence="1">
    <location>
        <begin position="620"/>
        <end position="642"/>
    </location>
</feature>
<evidence type="ECO:0000256" key="1">
    <source>
        <dbReference type="SAM" id="MobiDB-lite"/>
    </source>
</evidence>
<dbReference type="AlphaFoldDB" id="A0A2C6LAA6"/>
<feature type="compositionally biased region" description="Basic and acidic residues" evidence="1">
    <location>
        <begin position="473"/>
        <end position="489"/>
    </location>
</feature>
<sequence>MATAAKGRRHLLPVFFFPLLLLLLFPPPTVFLALYPAVCSSSYFSSLVFNVSHYVSFPHAIGGTALFLRSPSTSSYSGDDQTVGHRVDKSRRYPGSSSDIAPAVSDPDPSSAPFSQTDFSSLSSSAEPLLSESFSRGGGREEATEEDLASSPLSLSFFSLWSSSPSPSKERGKEPSEPQSRLLQFHREGNLEPPLPSQDGLRRGTNENDDGKNSPGSMSLSAEKNAERERSPLLSSFSSRRGSGRHADGATWGGQRRPHLAKEHSYVVEGEKIPKTMFFQKGRIEGGDHEEGENDTGVLDRLAPASLLNKNEVADLLVAKVHNTGAFIEGDKIERDDARELVEKGDQHISSLPHWEDGARGQRGEGQEILQSFVQEGEEKSEGGGEGGSAEEADDMVGSSEEEGAGQQSGEAEGEKKEQKEEDQEGKKEEEKKEESGDEEGKKEEGEKKSSEEGGGEESKDSGSSAGESEGEAAARESKEGEEGSKEGSQEEAPAGETSTAGGEGAEKEEKKEEGNSEGGEASSQSEEQAPPSEGTEEEKKEENPAEGGEEGGEEKKGEQAEGGEEKKEEPEPSASEEEAAPSPPSEESPEEKGEEKPSTAEESKGEEASSQPPPESEEEHGGEGEKKDEEATKAEETAGEKTEEEPKEEITEEEGKKEEEEERKKKETESKEVEVRPHVVPPEEKKKLEKEKEEEEKKQIAIEKNKEAERRRKEAVELLKEHRLGRGGPRGRSKIFTHSHMSAQDKLQHEQLEQAAEMATNLTQHLHRQHELKTREMFLKRKEIAHLNQLSRFQKLMQSAVAAVWKKMSGIKKTLKRLGSQSGAIGDRFLEETDHRVLRPEELPYAEISPPEKDQRLLTTTTEGIVMDCPTDCAPAACDNKPTTPVQCFKFEETPGGGGFRRCERFSDPNTATCRAGYTRCAMAAPVRGKHYQLFESTPAHPLPQPLLILGSNLHACLRLLPVHESTKCSPESSETIEKALKDTQAIARQPPPHVLEQAILFENIQVPSQGTYKLCMLQYWRPPHAKPTDDVYIMGIDDIGTLTVIPQPDEETLKHVAAMHQRQHPS</sequence>
<feature type="compositionally biased region" description="Basic and acidic residues" evidence="1">
    <location>
        <begin position="82"/>
        <end position="91"/>
    </location>
</feature>
<feature type="compositionally biased region" description="Acidic residues" evidence="1">
    <location>
        <begin position="643"/>
        <end position="653"/>
    </location>
</feature>
<accession>A0A2C6LAA6</accession>
<dbReference type="RefSeq" id="XP_067925620.1">
    <property type="nucleotide sequence ID" value="XM_068062409.1"/>
</dbReference>
<feature type="compositionally biased region" description="Low complexity" evidence="1">
    <location>
        <begin position="519"/>
        <end position="534"/>
    </location>
</feature>
<feature type="region of interest" description="Disordered" evidence="1">
    <location>
        <begin position="375"/>
        <end position="699"/>
    </location>
</feature>
<feature type="compositionally biased region" description="Basic and acidic residues" evidence="1">
    <location>
        <begin position="654"/>
        <end position="699"/>
    </location>
</feature>
<proteinExistence type="predicted"/>
<feature type="compositionally biased region" description="Basic and acidic residues" evidence="1">
    <location>
        <begin position="354"/>
        <end position="364"/>
    </location>
</feature>
<feature type="region of interest" description="Disordered" evidence="1">
    <location>
        <begin position="345"/>
        <end position="364"/>
    </location>
</feature>
<feature type="compositionally biased region" description="Low complexity" evidence="1">
    <location>
        <begin position="232"/>
        <end position="241"/>
    </location>
</feature>
<feature type="compositionally biased region" description="Low complexity" evidence="1">
    <location>
        <begin position="96"/>
        <end position="135"/>
    </location>
</feature>
<evidence type="ECO:0000313" key="2">
    <source>
        <dbReference type="EMBL" id="PHJ23946.1"/>
    </source>
</evidence>
<comment type="caution">
    <text evidence="2">The sequence shown here is derived from an EMBL/GenBank/DDBJ whole genome shotgun (WGS) entry which is preliminary data.</text>
</comment>
<feature type="region of interest" description="Disordered" evidence="1">
    <location>
        <begin position="189"/>
        <end position="258"/>
    </location>
</feature>
<feature type="compositionally biased region" description="Acidic residues" evidence="1">
    <location>
        <begin position="389"/>
        <end position="404"/>
    </location>
</feature>
<dbReference type="Proteomes" id="UP000221165">
    <property type="component" value="Unassembled WGS sequence"/>
</dbReference>
<dbReference type="GeneID" id="94425620"/>
<feature type="compositionally biased region" description="Basic and acidic residues" evidence="1">
    <location>
        <begin position="505"/>
        <end position="515"/>
    </location>
</feature>
<feature type="compositionally biased region" description="Basic and acidic residues" evidence="1">
    <location>
        <begin position="554"/>
        <end position="571"/>
    </location>
</feature>
<dbReference type="EMBL" id="MIGC01000923">
    <property type="protein sequence ID" value="PHJ23946.1"/>
    <property type="molecule type" value="Genomic_DNA"/>
</dbReference>
<feature type="compositionally biased region" description="Basic and acidic residues" evidence="1">
    <location>
        <begin position="413"/>
        <end position="461"/>
    </location>
</feature>
<feature type="region of interest" description="Disordered" evidence="1">
    <location>
        <begin position="75"/>
        <end position="150"/>
    </location>
</feature>
<dbReference type="OrthoDB" id="392870at2759"/>
<keyword evidence="3" id="KW-1185">Reference proteome</keyword>
<feature type="compositionally biased region" description="Low complexity" evidence="1">
    <location>
        <begin position="491"/>
        <end position="501"/>
    </location>
</feature>